<dbReference type="AlphaFoldDB" id="A0A2C6KT84"/>
<gene>
    <name evidence="2" type="ORF">CSUI_006759</name>
</gene>
<sequence length="110" mass="12104">SYILFFLHSCLQLFTRPIADERSKGSLYPSLGAVDSQHCWPIGKRRIQKRCFPATRFGKPGQDVNTATCWTKLEQHCIGSKQSSAHSHTSAGLELSGSDSGSSDESDEDD</sequence>
<accession>A0A2C6KT84</accession>
<dbReference type="VEuPathDB" id="ToxoDB:CSUI_006759"/>
<proteinExistence type="predicted"/>
<feature type="compositionally biased region" description="Low complexity" evidence="1">
    <location>
        <begin position="92"/>
        <end position="101"/>
    </location>
</feature>
<evidence type="ECO:0000313" key="2">
    <source>
        <dbReference type="EMBL" id="PHJ19403.1"/>
    </source>
</evidence>
<evidence type="ECO:0000313" key="3">
    <source>
        <dbReference type="Proteomes" id="UP000221165"/>
    </source>
</evidence>
<feature type="region of interest" description="Disordered" evidence="1">
    <location>
        <begin position="80"/>
        <end position="110"/>
    </location>
</feature>
<dbReference type="RefSeq" id="XP_067921103.1">
    <property type="nucleotide sequence ID" value="XM_068066912.1"/>
</dbReference>
<dbReference type="EMBL" id="MIGC01003452">
    <property type="protein sequence ID" value="PHJ19403.1"/>
    <property type="molecule type" value="Genomic_DNA"/>
</dbReference>
<name>A0A2C6KT84_9APIC</name>
<keyword evidence="3" id="KW-1185">Reference proteome</keyword>
<dbReference type="GeneID" id="94430123"/>
<reference evidence="2 3" key="1">
    <citation type="journal article" date="2017" name="Int. J. Parasitol.">
        <title>The genome of the protozoan parasite Cystoisospora suis and a reverse vaccinology approach to identify vaccine candidates.</title>
        <authorList>
            <person name="Palmieri N."/>
            <person name="Shrestha A."/>
            <person name="Ruttkowski B."/>
            <person name="Beck T."/>
            <person name="Vogl C."/>
            <person name="Tomley F."/>
            <person name="Blake D.P."/>
            <person name="Joachim A."/>
        </authorList>
    </citation>
    <scope>NUCLEOTIDE SEQUENCE [LARGE SCALE GENOMIC DNA]</scope>
    <source>
        <strain evidence="2 3">Wien I</strain>
    </source>
</reference>
<evidence type="ECO:0000256" key="1">
    <source>
        <dbReference type="SAM" id="MobiDB-lite"/>
    </source>
</evidence>
<protein>
    <submittedName>
        <fullName evidence="2">Uncharacterized protein</fullName>
    </submittedName>
</protein>
<feature type="non-terminal residue" evidence="2">
    <location>
        <position position="1"/>
    </location>
</feature>
<organism evidence="2 3">
    <name type="scientific">Cystoisospora suis</name>
    <dbReference type="NCBI Taxonomy" id="483139"/>
    <lineage>
        <taxon>Eukaryota</taxon>
        <taxon>Sar</taxon>
        <taxon>Alveolata</taxon>
        <taxon>Apicomplexa</taxon>
        <taxon>Conoidasida</taxon>
        <taxon>Coccidia</taxon>
        <taxon>Eucoccidiorida</taxon>
        <taxon>Eimeriorina</taxon>
        <taxon>Sarcocystidae</taxon>
        <taxon>Cystoisospora</taxon>
    </lineage>
</organism>
<comment type="caution">
    <text evidence="2">The sequence shown here is derived from an EMBL/GenBank/DDBJ whole genome shotgun (WGS) entry which is preliminary data.</text>
</comment>
<feature type="compositionally biased region" description="Polar residues" evidence="1">
    <location>
        <begin position="80"/>
        <end position="90"/>
    </location>
</feature>
<dbReference type="Proteomes" id="UP000221165">
    <property type="component" value="Unassembled WGS sequence"/>
</dbReference>